<dbReference type="OrthoDB" id="6149796at2"/>
<proteinExistence type="predicted"/>
<comment type="caution">
    <text evidence="1">The sequence shown here is derived from an EMBL/GenBank/DDBJ whole genome shotgun (WGS) entry which is preliminary data.</text>
</comment>
<name>A0A562IKB1_9GAMM</name>
<reference evidence="1 2" key="1">
    <citation type="submission" date="2019-07" db="EMBL/GenBank/DDBJ databases">
        <title>Genomic Encyclopedia of Type Strains, Phase I: the one thousand microbial genomes (KMG-I) project.</title>
        <authorList>
            <person name="Kyrpides N."/>
        </authorList>
    </citation>
    <scope>NUCLEOTIDE SEQUENCE [LARGE SCALE GENOMIC DNA]</scope>
    <source>
        <strain evidence="1 2">DSM 375</strain>
    </source>
</reference>
<organism evidence="1 2">
    <name type="scientific">Azomonas agilis</name>
    <dbReference type="NCBI Taxonomy" id="116849"/>
    <lineage>
        <taxon>Bacteria</taxon>
        <taxon>Pseudomonadati</taxon>
        <taxon>Pseudomonadota</taxon>
        <taxon>Gammaproteobacteria</taxon>
        <taxon>Pseudomonadales</taxon>
        <taxon>Pseudomonadaceae</taxon>
        <taxon>Azomonas</taxon>
    </lineage>
</organism>
<dbReference type="Gene3D" id="3.30.420.380">
    <property type="match status" value="1"/>
</dbReference>
<dbReference type="InterPro" id="IPR043129">
    <property type="entry name" value="ATPase_NBD"/>
</dbReference>
<gene>
    <name evidence="1" type="ORF">LX59_01736</name>
</gene>
<sequence length="381" mass="44004">MKKLRRFWPRAPLPNLLMLRPPRPHSADLWYWQHWHQGQLLAQGQGWPPETLRNLQCALVIPAPCCAHFELLAPVGLRPHEWPQVLEDQLLQEPDQIQILCFGHQQQRLHLAVVNQELLQDWQQGMQQQGLELSYLWTEFLLLPEPTNEHDLYWSTEGYGCYLMQDAQGVRQRLTWPADQPWPLVSERPMQRLDSTGILPELNADRLSYLLSRSQSRTRRRWMMPRPSRAVQRLAALCAGLGLCALLLEGYALYRQTQVWRAQVVQQLGTVVSSQQAQQRLQPLLRSQHTEQITQQLLAELERTWGDWLSRQSEWQLVESRFNGRVWQLTVSGSQPPTAELSARWQSLAKALAVKLGVQVQPQEQATQVRLSFDLDGAGGA</sequence>
<dbReference type="Proteomes" id="UP000319627">
    <property type="component" value="Unassembled WGS sequence"/>
</dbReference>
<evidence type="ECO:0000313" key="2">
    <source>
        <dbReference type="Proteomes" id="UP000319627"/>
    </source>
</evidence>
<dbReference type="AlphaFoldDB" id="A0A562IKB1"/>
<protein>
    <submittedName>
        <fullName evidence="1">General secretion pathway protein L</fullName>
    </submittedName>
</protein>
<accession>A0A562IKB1</accession>
<dbReference type="EMBL" id="VLKG01000005">
    <property type="protein sequence ID" value="TWH71449.1"/>
    <property type="molecule type" value="Genomic_DNA"/>
</dbReference>
<keyword evidence="2" id="KW-1185">Reference proteome</keyword>
<evidence type="ECO:0000313" key="1">
    <source>
        <dbReference type="EMBL" id="TWH71449.1"/>
    </source>
</evidence>
<dbReference type="SUPFAM" id="SSF53067">
    <property type="entry name" value="Actin-like ATPase domain"/>
    <property type="match status" value="1"/>
</dbReference>
<dbReference type="RefSeq" id="WP_144571439.1">
    <property type="nucleotide sequence ID" value="NZ_VLKG01000005.1"/>
</dbReference>